<dbReference type="GO" id="GO:0004673">
    <property type="term" value="F:protein histidine kinase activity"/>
    <property type="evidence" value="ECO:0007669"/>
    <property type="project" value="UniProtKB-EC"/>
</dbReference>
<dbReference type="InterPro" id="IPR051315">
    <property type="entry name" value="Bact_Chemotaxis_CheA"/>
</dbReference>
<keyword evidence="4" id="KW-1185">Reference proteome</keyword>
<sequence>MFCMGASDFSHESRFLPRTGCFLEGAEIVRRTVVSDQQDRIMRLFIEEAKEHLDTLENGLVDLKSTMKDPESVQEMFRAAHSVKGGAAMLGLDSIKTTAHRLEDCFKVLKDGPVKQVDQTAESLFLKGVDTLKDLLGRLEGPFGLRNEEGEKLVQQVMPVFAQLETHLNKLASGKVQAVAAGSGAPAARTAGAVPANFAVEVMTLLKEMLQVFKQKESVASRSELTAVCVRLYKLGGKIETWQNLVKTARAAIVNPKNSYKVLAPLIIKELKEAGDLVQGGKVKAIAPSKNLLLLAASPKPAEESAPTAPAAASKQVALPAEPKAVVKLLLKTFNKKQLSEIAKLLVNALRTPSN</sequence>
<dbReference type="EMBL" id="SRRZ01000150">
    <property type="protein sequence ID" value="NQE37764.1"/>
    <property type="molecule type" value="Genomic_DNA"/>
</dbReference>
<comment type="caution">
    <text evidence="3">The sequence shown here is derived from an EMBL/GenBank/DDBJ whole genome shotgun (WGS) entry which is preliminary data.</text>
</comment>
<keyword evidence="1" id="KW-0597">Phosphoprotein</keyword>
<keyword evidence="3" id="KW-0808">Transferase</keyword>
<dbReference type="Proteomes" id="UP000702425">
    <property type="component" value="Unassembled WGS sequence"/>
</dbReference>
<dbReference type="PANTHER" id="PTHR43395:SF1">
    <property type="entry name" value="CHEMOTAXIS PROTEIN CHEA"/>
    <property type="match status" value="1"/>
</dbReference>
<dbReference type="PROSITE" id="PS50894">
    <property type="entry name" value="HPT"/>
    <property type="match status" value="1"/>
</dbReference>
<feature type="modified residue" description="Phosphohistidine" evidence="1">
    <location>
        <position position="81"/>
    </location>
</feature>
<evidence type="ECO:0000313" key="4">
    <source>
        <dbReference type="Proteomes" id="UP000702425"/>
    </source>
</evidence>
<evidence type="ECO:0000259" key="2">
    <source>
        <dbReference type="PROSITE" id="PS50894"/>
    </source>
</evidence>
<gene>
    <name evidence="3" type="primary">cheA_3</name>
    <name evidence="3" type="ORF">E5S67_05545</name>
</gene>
<feature type="domain" description="HPt" evidence="2">
    <location>
        <begin position="34"/>
        <end position="139"/>
    </location>
</feature>
<dbReference type="CDD" id="cd00088">
    <property type="entry name" value="HPT"/>
    <property type="match status" value="1"/>
</dbReference>
<dbReference type="EC" id="2.7.13.3" evidence="3"/>
<dbReference type="InterPro" id="IPR036641">
    <property type="entry name" value="HPT_dom_sf"/>
</dbReference>
<evidence type="ECO:0000313" key="3">
    <source>
        <dbReference type="EMBL" id="NQE37764.1"/>
    </source>
</evidence>
<organism evidence="3 4">
    <name type="scientific">Microcoleus asticus IPMA8</name>
    <dbReference type="NCBI Taxonomy" id="2563858"/>
    <lineage>
        <taxon>Bacteria</taxon>
        <taxon>Bacillati</taxon>
        <taxon>Cyanobacteriota</taxon>
        <taxon>Cyanophyceae</taxon>
        <taxon>Oscillatoriophycideae</taxon>
        <taxon>Oscillatoriales</taxon>
        <taxon>Microcoleaceae</taxon>
        <taxon>Microcoleus</taxon>
        <taxon>Microcoleus asticus</taxon>
    </lineage>
</organism>
<dbReference type="Pfam" id="PF01627">
    <property type="entry name" value="Hpt"/>
    <property type="match status" value="1"/>
</dbReference>
<proteinExistence type="predicted"/>
<dbReference type="RefSeq" id="WP_172192056.1">
    <property type="nucleotide sequence ID" value="NZ_CAWPPK010000058.1"/>
</dbReference>
<dbReference type="PANTHER" id="PTHR43395">
    <property type="entry name" value="SENSOR HISTIDINE KINASE CHEA"/>
    <property type="match status" value="1"/>
</dbReference>
<dbReference type="SUPFAM" id="SSF47226">
    <property type="entry name" value="Histidine-containing phosphotransfer domain, HPT domain"/>
    <property type="match status" value="1"/>
</dbReference>
<accession>A0ABX2D566</accession>
<protein>
    <submittedName>
        <fullName evidence="3">Chemotaxis protein CheA</fullName>
        <ecNumber evidence="3">2.7.13.3</ecNumber>
    </submittedName>
</protein>
<dbReference type="SMART" id="SM00073">
    <property type="entry name" value="HPT"/>
    <property type="match status" value="1"/>
</dbReference>
<dbReference type="Gene3D" id="1.20.120.160">
    <property type="entry name" value="HPT domain"/>
    <property type="match status" value="1"/>
</dbReference>
<dbReference type="InterPro" id="IPR008207">
    <property type="entry name" value="Sig_transdc_His_kin_Hpt_dom"/>
</dbReference>
<evidence type="ECO:0000256" key="1">
    <source>
        <dbReference type="PROSITE-ProRule" id="PRU00110"/>
    </source>
</evidence>
<name>A0ABX2D566_9CYAN</name>
<reference evidence="3 4" key="1">
    <citation type="journal article" date="2020" name="Sci. Rep.">
        <title>A novel cyanobacterial geosmin producer, revising GeoA distribution and dispersion patterns in Bacteria.</title>
        <authorList>
            <person name="Churro C."/>
            <person name="Semedo-Aguiar A.P."/>
            <person name="Silva A.D."/>
            <person name="Pereira-Leal J.B."/>
            <person name="Leite R.B."/>
        </authorList>
    </citation>
    <scope>NUCLEOTIDE SEQUENCE [LARGE SCALE GENOMIC DNA]</scope>
    <source>
        <strain evidence="3 4">IPMA8</strain>
    </source>
</reference>